<dbReference type="EMBL" id="CP058649">
    <property type="protein sequence ID" value="QUI25310.1"/>
    <property type="molecule type" value="Genomic_DNA"/>
</dbReference>
<dbReference type="InterPro" id="IPR015424">
    <property type="entry name" value="PyrdxlP-dep_Trfase"/>
</dbReference>
<dbReference type="AlphaFoldDB" id="A0A8J8MNY5"/>
<reference evidence="1" key="1">
    <citation type="submission" date="2020-07" db="EMBL/GenBank/DDBJ databases">
        <title>Vallitalea pronyensis genome.</title>
        <authorList>
            <person name="Postec A."/>
        </authorList>
    </citation>
    <scope>NUCLEOTIDE SEQUENCE</scope>
    <source>
        <strain evidence="1">FatNI3</strain>
    </source>
</reference>
<proteinExistence type="predicted"/>
<dbReference type="SUPFAM" id="SSF53383">
    <property type="entry name" value="PLP-dependent transferases"/>
    <property type="match status" value="1"/>
</dbReference>
<dbReference type="Gene3D" id="3.40.640.10">
    <property type="entry name" value="Type I PLP-dependent aspartate aminotransferase-like (Major domain)"/>
    <property type="match status" value="1"/>
</dbReference>
<keyword evidence="2" id="KW-1185">Reference proteome</keyword>
<dbReference type="Proteomes" id="UP000683246">
    <property type="component" value="Chromosome"/>
</dbReference>
<protein>
    <submittedName>
        <fullName evidence="1">Uncharacterized protein</fullName>
    </submittedName>
</protein>
<dbReference type="InterPro" id="IPR015421">
    <property type="entry name" value="PyrdxlP-dep_Trfase_major"/>
</dbReference>
<dbReference type="KEGG" id="vpy:HZI73_24750"/>
<evidence type="ECO:0000313" key="1">
    <source>
        <dbReference type="EMBL" id="QUI25310.1"/>
    </source>
</evidence>
<name>A0A8J8MNY5_9FIRM</name>
<accession>A0A8J8MNY5</accession>
<evidence type="ECO:0000313" key="2">
    <source>
        <dbReference type="Proteomes" id="UP000683246"/>
    </source>
</evidence>
<sequence>MFIERITQMLEMRDIQNRYCDSYGQQPYNVSSWLSSPEYAMTMRSKIEMPEINTLEYVYTYSMDKHILDGVKAKLDPRTGDEMGITFVDNGTQAIITLVNMIKQHQYKKICIINPAYFSIAQALKAFEIAYDEVNLIRENGQYILPFETLVESEYDVIWLTSPIFSTSVYHGPEIEEMMHTLMDMGTLIISDECFCVSGNELLRRVSNRDNFIAIYSPHKSLCLNTFKFAAIVYPQRFDMFIEHWVDVLTGNLPASSLSAITHFLSPNYNDCLQAYEAFMVTAHKEVIKIIQSKINVESDEIETGSLMTLYFNNLTFDQIKSHSFIEEVINSTGKAFYPSFLNGLDETFGFAFRINLALCNQTFLASLDQLVCHLSAK</sequence>
<organism evidence="1 2">
    <name type="scientific">Vallitalea pronyensis</name>
    <dbReference type="NCBI Taxonomy" id="1348613"/>
    <lineage>
        <taxon>Bacteria</taxon>
        <taxon>Bacillati</taxon>
        <taxon>Bacillota</taxon>
        <taxon>Clostridia</taxon>
        <taxon>Lachnospirales</taxon>
        <taxon>Vallitaleaceae</taxon>
        <taxon>Vallitalea</taxon>
    </lineage>
</organism>
<dbReference type="RefSeq" id="WP_212696011.1">
    <property type="nucleotide sequence ID" value="NZ_CP058649.1"/>
</dbReference>
<gene>
    <name evidence="1" type="ORF">HZI73_24750</name>
</gene>